<gene>
    <name evidence="11" type="ORF">S01H1_69259</name>
</gene>
<evidence type="ECO:0000256" key="4">
    <source>
        <dbReference type="ARBA" id="ARBA00022628"/>
    </source>
</evidence>
<feature type="non-terminal residue" evidence="11">
    <location>
        <position position="1"/>
    </location>
</feature>
<dbReference type="InterPro" id="IPR000788">
    <property type="entry name" value="RNR_lg_C"/>
</dbReference>
<dbReference type="InterPro" id="IPR050862">
    <property type="entry name" value="RdRp_reductase_class-2"/>
</dbReference>
<dbReference type="CDD" id="cd02888">
    <property type="entry name" value="RNR_II_dimer"/>
    <property type="match status" value="1"/>
</dbReference>
<comment type="caution">
    <text evidence="11">The sequence shown here is derived from an EMBL/GenBank/DDBJ whole genome shotgun (WGS) entry which is preliminary data.</text>
</comment>
<evidence type="ECO:0000256" key="8">
    <source>
        <dbReference type="ARBA" id="ARBA00023285"/>
    </source>
</evidence>
<feature type="non-terminal residue" evidence="11">
    <location>
        <position position="246"/>
    </location>
</feature>
<reference evidence="11" key="1">
    <citation type="journal article" date="2014" name="Front. Microbiol.">
        <title>High frequency of phylogenetically diverse reductive dehalogenase-homologous genes in deep subseafloor sedimentary metagenomes.</title>
        <authorList>
            <person name="Kawai M."/>
            <person name="Futagami T."/>
            <person name="Toyoda A."/>
            <person name="Takaki Y."/>
            <person name="Nishi S."/>
            <person name="Hori S."/>
            <person name="Arai W."/>
            <person name="Tsubouchi T."/>
            <person name="Morono Y."/>
            <person name="Uchiyama I."/>
            <person name="Ito T."/>
            <person name="Fujiyama A."/>
            <person name="Inagaki F."/>
            <person name="Takami H."/>
        </authorList>
    </citation>
    <scope>NUCLEOTIDE SEQUENCE</scope>
    <source>
        <strain evidence="11">Expedition CK06-06</strain>
    </source>
</reference>
<comment type="cofactor">
    <cofactor evidence="1">
        <name>adenosylcob(III)alamin</name>
        <dbReference type="ChEBI" id="CHEBI:18408"/>
    </cofactor>
</comment>
<dbReference type="Pfam" id="PF02867">
    <property type="entry name" value="Ribonuc_red_lgC"/>
    <property type="match status" value="1"/>
</dbReference>
<evidence type="ECO:0000259" key="10">
    <source>
        <dbReference type="Pfam" id="PF02867"/>
    </source>
</evidence>
<dbReference type="InterPro" id="IPR013344">
    <property type="entry name" value="RNR_NrdJ/NrdZ"/>
</dbReference>
<dbReference type="PANTHER" id="PTHR43371">
    <property type="entry name" value="VITAMIN B12-DEPENDENT RIBONUCLEOTIDE REDUCTASE"/>
    <property type="match status" value="1"/>
</dbReference>
<comment type="similarity">
    <text evidence="2">Belongs to the ribonucleoside diphosphate reductase class-2 family.</text>
</comment>
<dbReference type="PRINTS" id="PR01183">
    <property type="entry name" value="RIBORDTASEM1"/>
</dbReference>
<name>X0X6C7_9ZZZZ</name>
<keyword evidence="4" id="KW-0846">Cobalamin</keyword>
<dbReference type="PANTHER" id="PTHR43371:SF1">
    <property type="entry name" value="RIBONUCLEOSIDE-DIPHOSPHATE REDUCTASE"/>
    <property type="match status" value="1"/>
</dbReference>
<dbReference type="GO" id="GO:0031419">
    <property type="term" value="F:cobalamin binding"/>
    <property type="evidence" value="ECO:0007669"/>
    <property type="project" value="UniProtKB-KW"/>
</dbReference>
<evidence type="ECO:0000256" key="9">
    <source>
        <dbReference type="ARBA" id="ARBA00047754"/>
    </source>
</evidence>
<evidence type="ECO:0000256" key="3">
    <source>
        <dbReference type="ARBA" id="ARBA00012274"/>
    </source>
</evidence>
<dbReference type="EC" id="1.17.4.1" evidence="3"/>
<feature type="domain" description="Ribonucleotide reductase large subunit C-terminal" evidence="10">
    <location>
        <begin position="16"/>
        <end position="246"/>
    </location>
</feature>
<keyword evidence="6" id="KW-0560">Oxidoreductase</keyword>
<dbReference type="GO" id="GO:0000166">
    <property type="term" value="F:nucleotide binding"/>
    <property type="evidence" value="ECO:0007669"/>
    <property type="project" value="UniProtKB-KW"/>
</dbReference>
<dbReference type="Gene3D" id="3.20.70.20">
    <property type="match status" value="1"/>
</dbReference>
<keyword evidence="8" id="KW-0170">Cobalt</keyword>
<keyword evidence="7" id="KW-1015">Disulfide bond</keyword>
<dbReference type="EMBL" id="BARS01045972">
    <property type="protein sequence ID" value="GAG38580.1"/>
    <property type="molecule type" value="Genomic_DNA"/>
</dbReference>
<dbReference type="AlphaFoldDB" id="X0X6C7"/>
<evidence type="ECO:0000256" key="7">
    <source>
        <dbReference type="ARBA" id="ARBA00023157"/>
    </source>
</evidence>
<accession>X0X6C7</accession>
<evidence type="ECO:0000256" key="5">
    <source>
        <dbReference type="ARBA" id="ARBA00022741"/>
    </source>
</evidence>
<dbReference type="GO" id="GO:0004748">
    <property type="term" value="F:ribonucleoside-diphosphate reductase activity, thioredoxin disulfide as acceptor"/>
    <property type="evidence" value="ECO:0007669"/>
    <property type="project" value="UniProtKB-EC"/>
</dbReference>
<comment type="catalytic activity">
    <reaction evidence="9">
        <text>a 2'-deoxyribonucleoside 5'-diphosphate + [thioredoxin]-disulfide + H2O = a ribonucleoside 5'-diphosphate + [thioredoxin]-dithiol</text>
        <dbReference type="Rhea" id="RHEA:23252"/>
        <dbReference type="Rhea" id="RHEA-COMP:10698"/>
        <dbReference type="Rhea" id="RHEA-COMP:10700"/>
        <dbReference type="ChEBI" id="CHEBI:15377"/>
        <dbReference type="ChEBI" id="CHEBI:29950"/>
        <dbReference type="ChEBI" id="CHEBI:50058"/>
        <dbReference type="ChEBI" id="CHEBI:57930"/>
        <dbReference type="ChEBI" id="CHEBI:73316"/>
        <dbReference type="EC" id="1.17.4.1"/>
    </reaction>
</comment>
<keyword evidence="5" id="KW-0547">Nucleotide-binding</keyword>
<evidence type="ECO:0000313" key="11">
    <source>
        <dbReference type="EMBL" id="GAG38580.1"/>
    </source>
</evidence>
<evidence type="ECO:0000256" key="2">
    <source>
        <dbReference type="ARBA" id="ARBA00007405"/>
    </source>
</evidence>
<proteinExistence type="inferred from homology"/>
<evidence type="ECO:0000256" key="6">
    <source>
        <dbReference type="ARBA" id="ARBA00023002"/>
    </source>
</evidence>
<dbReference type="SUPFAM" id="SSF51998">
    <property type="entry name" value="PFL-like glycyl radical enzymes"/>
    <property type="match status" value="1"/>
</dbReference>
<organism evidence="11">
    <name type="scientific">marine sediment metagenome</name>
    <dbReference type="NCBI Taxonomy" id="412755"/>
    <lineage>
        <taxon>unclassified sequences</taxon>
        <taxon>metagenomes</taxon>
        <taxon>ecological metagenomes</taxon>
    </lineage>
</organism>
<protein>
    <recommendedName>
        <fullName evidence="3">ribonucleoside-diphosphate reductase</fullName>
        <ecNumber evidence="3">1.17.4.1</ecNumber>
    </recommendedName>
</protein>
<sequence>NSPTLMNAGNELGMLSGCFVLPIEDSMDSIFKTLYNTAMIHKAGGGTGFDFSSLRPKGSIVGTTQGVSSGPISFLHAYDAATETIKQGGKRRGANMSVMRCDHPSIEDFLVCKQVEGGIANFNISVAITDKFMRAIRDDKDWDLVWGGKTYKTVRALTLWNKIVDGAWNNGEPGVLFIDTINKKSTIDEEIFATNPCGELPAPPNISCNLGSINLVKHMVFKEDGSAEINLDKLDETTTTAVRFLD</sequence>
<evidence type="ECO:0000256" key="1">
    <source>
        <dbReference type="ARBA" id="ARBA00001922"/>
    </source>
</evidence>